<sequence>MITKKSRKQLRKEERKQKKARKNDFFANKNKGNFVNASVQKTTNVDKQKLKKSSKKSNISSESDRVKQEKLAEDVGRSLKKEKREQNKLEKQMKKQRTEVLKKANLEEDRTIKQLEKQLKLNKRKSKSVPKSFVDDGLDYLLEVCDSENLAGIAAAEQQFMEADSDFEEDFTLMSGNDLKLKSKRKIKDKEVQKYSSEPDSSLFDTTQKEDDFFVRKKKKIQKDFDEELLNENKEEEVSKDLNEEQDGHISFDASDTDSNSEFNNKLYKGKNKKQLMLKDDNSSENDTSEEELCENGEDSVSDKEPEVNYEDNIEEIESKEKQEVWEDIYGRLRGKNGSIVQNNERKYIPPAVRAKLEADATGGKNQEKLNRLKRELKGLINRLAEANMHKIAVKIEQLYMANSRNDMNHTLTNLIFEALLSPVLTPERFVIEHIMLITILHANIGVEVGKLSIIYA</sequence>
<dbReference type="InterPro" id="IPR050781">
    <property type="entry name" value="CWC22_splicing_factor"/>
</dbReference>
<dbReference type="GO" id="GO:0005730">
    <property type="term" value="C:nucleolus"/>
    <property type="evidence" value="ECO:0007669"/>
    <property type="project" value="TreeGrafter"/>
</dbReference>
<dbReference type="OrthoDB" id="10260961at2759"/>
<dbReference type="RefSeq" id="XP_025833643.1">
    <property type="nucleotide sequence ID" value="XM_025977858.1"/>
</dbReference>
<gene>
    <name evidence="3" type="primary">LOC108743391</name>
</gene>
<feature type="compositionally biased region" description="Basic and acidic residues" evidence="1">
    <location>
        <begin position="231"/>
        <end position="250"/>
    </location>
</feature>
<dbReference type="Gene3D" id="1.25.40.180">
    <property type="match status" value="1"/>
</dbReference>
<organism evidence="2 3">
    <name type="scientific">Agrilus planipennis</name>
    <name type="common">Emerald ash borer</name>
    <name type="synonym">Agrilus marcopoli</name>
    <dbReference type="NCBI Taxonomy" id="224129"/>
    <lineage>
        <taxon>Eukaryota</taxon>
        <taxon>Metazoa</taxon>
        <taxon>Ecdysozoa</taxon>
        <taxon>Arthropoda</taxon>
        <taxon>Hexapoda</taxon>
        <taxon>Insecta</taxon>
        <taxon>Pterygota</taxon>
        <taxon>Neoptera</taxon>
        <taxon>Endopterygota</taxon>
        <taxon>Coleoptera</taxon>
        <taxon>Polyphaga</taxon>
        <taxon>Elateriformia</taxon>
        <taxon>Buprestoidea</taxon>
        <taxon>Buprestidae</taxon>
        <taxon>Agrilinae</taxon>
        <taxon>Agrilus</taxon>
    </lineage>
</organism>
<dbReference type="InterPro" id="IPR016024">
    <property type="entry name" value="ARM-type_fold"/>
</dbReference>
<feature type="compositionally biased region" description="Basic residues" evidence="1">
    <location>
        <begin position="1"/>
        <end position="10"/>
    </location>
</feature>
<feature type="compositionally biased region" description="Basic and acidic residues" evidence="1">
    <location>
        <begin position="62"/>
        <end position="102"/>
    </location>
</feature>
<protein>
    <submittedName>
        <fullName evidence="3">Nucleolar MIF4G domain-containing protein 1 homolog</fullName>
    </submittedName>
</protein>
<dbReference type="GO" id="GO:0042274">
    <property type="term" value="P:ribosomal small subunit biogenesis"/>
    <property type="evidence" value="ECO:0007669"/>
    <property type="project" value="TreeGrafter"/>
</dbReference>
<feature type="compositionally biased region" description="Acidic residues" evidence="1">
    <location>
        <begin position="283"/>
        <end position="300"/>
    </location>
</feature>
<evidence type="ECO:0000256" key="1">
    <source>
        <dbReference type="SAM" id="MobiDB-lite"/>
    </source>
</evidence>
<evidence type="ECO:0000313" key="3">
    <source>
        <dbReference type="RefSeq" id="XP_025833643.1"/>
    </source>
</evidence>
<dbReference type="SUPFAM" id="SSF48371">
    <property type="entry name" value="ARM repeat"/>
    <property type="match status" value="1"/>
</dbReference>
<dbReference type="Proteomes" id="UP000192223">
    <property type="component" value="Unplaced"/>
</dbReference>
<dbReference type="KEGG" id="apln:108743391"/>
<feature type="region of interest" description="Disordered" evidence="1">
    <location>
        <begin position="225"/>
        <end position="309"/>
    </location>
</feature>
<dbReference type="GeneID" id="108743391"/>
<dbReference type="InParanoid" id="A0A7F5RCE0"/>
<keyword evidence="2" id="KW-1185">Reference proteome</keyword>
<reference evidence="3" key="1">
    <citation type="submission" date="2025-08" db="UniProtKB">
        <authorList>
            <consortium name="RefSeq"/>
        </authorList>
    </citation>
    <scope>IDENTIFICATION</scope>
    <source>
        <tissue evidence="3">Entire body</tissue>
    </source>
</reference>
<feature type="region of interest" description="Disordered" evidence="1">
    <location>
        <begin position="1"/>
        <end position="102"/>
    </location>
</feature>
<accession>A0A7F5RCE0</accession>
<evidence type="ECO:0000313" key="2">
    <source>
        <dbReference type="Proteomes" id="UP000192223"/>
    </source>
</evidence>
<dbReference type="PANTHER" id="PTHR18034">
    <property type="entry name" value="CELL CYCLE CONTROL PROTEIN CWF22-RELATED"/>
    <property type="match status" value="1"/>
</dbReference>
<proteinExistence type="predicted"/>
<feature type="compositionally biased region" description="Polar residues" evidence="1">
    <location>
        <begin position="30"/>
        <end position="45"/>
    </location>
</feature>
<name>A0A7F5RCE0_AGRPL</name>
<dbReference type="AlphaFoldDB" id="A0A7F5RCE0"/>
<dbReference type="GO" id="GO:0003723">
    <property type="term" value="F:RNA binding"/>
    <property type="evidence" value="ECO:0007669"/>
    <property type="project" value="TreeGrafter"/>
</dbReference>
<dbReference type="PANTHER" id="PTHR18034:SF4">
    <property type="entry name" value="NUCLEOLAR MIF4G DOMAIN-CONTAINING PROTEIN 1"/>
    <property type="match status" value="1"/>
</dbReference>